<protein>
    <submittedName>
        <fullName evidence="1">Helix-turn-helix domain-containing protein</fullName>
    </submittedName>
</protein>
<keyword evidence="2" id="KW-1185">Reference proteome</keyword>
<evidence type="ECO:0000313" key="1">
    <source>
        <dbReference type="EMBL" id="MBD1427708.1"/>
    </source>
</evidence>
<dbReference type="InterPro" id="IPR009061">
    <property type="entry name" value="DNA-bd_dom_put_sf"/>
</dbReference>
<dbReference type="EMBL" id="JACNYK010000007">
    <property type="protein sequence ID" value="MBD1427708.1"/>
    <property type="molecule type" value="Genomic_DNA"/>
</dbReference>
<evidence type="ECO:0000313" key="2">
    <source>
        <dbReference type="Proteomes" id="UP000606494"/>
    </source>
</evidence>
<dbReference type="SUPFAM" id="SSF46955">
    <property type="entry name" value="Putative DNA-binding domain"/>
    <property type="match status" value="1"/>
</dbReference>
<proteinExistence type="predicted"/>
<sequence>MELLQNCTAAPKPDEMHTLLTRKEVMHKLNIKDSTYTRWVDRGILAPRIMGTRHFYTEDDLGGAFEESKRKGKR</sequence>
<dbReference type="Proteomes" id="UP000606494">
    <property type="component" value="Unassembled WGS sequence"/>
</dbReference>
<comment type="caution">
    <text evidence="1">The sequence shown here is derived from an EMBL/GenBank/DDBJ whole genome shotgun (WGS) entry which is preliminary data.</text>
</comment>
<name>A0ABR7Y912_9SPHI</name>
<gene>
    <name evidence="1" type="ORF">H8B17_19185</name>
</gene>
<dbReference type="RefSeq" id="WP_190310837.1">
    <property type="nucleotide sequence ID" value="NZ_JACNYK010000007.1"/>
</dbReference>
<reference evidence="1 2" key="1">
    <citation type="submission" date="2020-08" db="EMBL/GenBank/DDBJ databases">
        <title>Sphingobacterium sp. DN00404 isolated from aquaculture water.</title>
        <authorList>
            <person name="Zhang M."/>
        </authorList>
    </citation>
    <scope>NUCLEOTIDE SEQUENCE [LARGE SCALE GENOMIC DNA]</scope>
    <source>
        <strain evidence="1 2">KCTC 32294</strain>
    </source>
</reference>
<organism evidence="1 2">
    <name type="scientific">Sphingobacterium arenae</name>
    <dbReference type="NCBI Taxonomy" id="1280598"/>
    <lineage>
        <taxon>Bacteria</taxon>
        <taxon>Pseudomonadati</taxon>
        <taxon>Bacteroidota</taxon>
        <taxon>Sphingobacteriia</taxon>
        <taxon>Sphingobacteriales</taxon>
        <taxon>Sphingobacteriaceae</taxon>
        <taxon>Sphingobacterium</taxon>
    </lineage>
</organism>
<accession>A0ABR7Y912</accession>